<proteinExistence type="predicted"/>
<keyword evidence="1" id="KW-0812">Transmembrane</keyword>
<name>A0A837LBY9_9ENTR</name>
<keyword evidence="1" id="KW-1133">Transmembrane helix</keyword>
<feature type="transmembrane region" description="Helical" evidence="1">
    <location>
        <begin position="108"/>
        <end position="127"/>
    </location>
</feature>
<feature type="transmembrane region" description="Helical" evidence="1">
    <location>
        <begin position="51"/>
        <end position="68"/>
    </location>
</feature>
<keyword evidence="1" id="KW-0472">Membrane</keyword>
<evidence type="ECO:0000313" key="2">
    <source>
        <dbReference type="EMBL" id="KLP97643.1"/>
    </source>
</evidence>
<gene>
    <name evidence="2" type="ORF">ABF77_16790</name>
</gene>
<comment type="caution">
    <text evidence="2">The sequence shown here is derived from an EMBL/GenBank/DDBJ whole genome shotgun (WGS) entry which is preliminary data.</text>
</comment>
<dbReference type="AlphaFoldDB" id="A0A837LBY9"/>
<evidence type="ECO:0000313" key="3">
    <source>
        <dbReference type="Proteomes" id="UP000036013"/>
    </source>
</evidence>
<accession>A0A837LBY9</accession>
<dbReference type="Proteomes" id="UP000036013">
    <property type="component" value="Unassembled WGS sequence"/>
</dbReference>
<sequence length="199" mass="21415">MILKNRPEALLLLAVALALASIGYARGIVGFSVWTTDADYSFGLQVMLPRVGLMISGFMGACGAFAVANKCSQSKDELSAIYKLASIVMFIIGAGLLIYGIWNWKTDYQLLYSIFGPAFVGNGMFIFTHSSKWLKNKAVTSAITAIWLIPAFAIASIGRPSPFDPMQFIDVLNGGTGLFILMAAVSGSFVMNSLIKHPT</sequence>
<feature type="transmembrane region" description="Helical" evidence="1">
    <location>
        <begin position="80"/>
        <end position="102"/>
    </location>
</feature>
<evidence type="ECO:0000256" key="1">
    <source>
        <dbReference type="SAM" id="Phobius"/>
    </source>
</evidence>
<dbReference type="EMBL" id="LEDI01000059">
    <property type="protein sequence ID" value="KLP97643.1"/>
    <property type="molecule type" value="Genomic_DNA"/>
</dbReference>
<feature type="transmembrane region" description="Helical" evidence="1">
    <location>
        <begin position="177"/>
        <end position="195"/>
    </location>
</feature>
<reference evidence="2 3" key="1">
    <citation type="submission" date="2015-06" db="EMBL/GenBank/DDBJ databases">
        <authorList>
            <person name="Adams M."/>
            <person name="Sutton G."/>
            <person name="Nelson K."/>
            <person name="Bonomo R."/>
            <person name="McCorrison J."/>
            <person name="Sanka R."/>
            <person name="Brinkac L."/>
            <person name="Nierman W."/>
        </authorList>
    </citation>
    <scope>NUCLEOTIDE SEQUENCE [LARGE SCALE GENOMIC DNA]</scope>
    <source>
        <strain evidence="2 3">GN02692</strain>
    </source>
</reference>
<feature type="transmembrane region" description="Helical" evidence="1">
    <location>
        <begin position="139"/>
        <end position="157"/>
    </location>
</feature>
<organism evidence="2 3">
    <name type="scientific">Enterobacter roggenkampii</name>
    <dbReference type="NCBI Taxonomy" id="1812935"/>
    <lineage>
        <taxon>Bacteria</taxon>
        <taxon>Pseudomonadati</taxon>
        <taxon>Pseudomonadota</taxon>
        <taxon>Gammaproteobacteria</taxon>
        <taxon>Enterobacterales</taxon>
        <taxon>Enterobacteriaceae</taxon>
        <taxon>Enterobacter</taxon>
        <taxon>Enterobacter cloacae complex</taxon>
    </lineage>
</organism>
<dbReference type="RefSeq" id="WP_047601964.1">
    <property type="nucleotide sequence ID" value="NZ_CP091081.1"/>
</dbReference>
<protein>
    <submittedName>
        <fullName evidence="2">Uncharacterized protein</fullName>
    </submittedName>
</protein>